<dbReference type="InterPro" id="IPR000819">
    <property type="entry name" value="Peptidase_M17_C"/>
</dbReference>
<gene>
    <name evidence="8" type="ORF">CCC_00163</name>
</gene>
<dbReference type="InterPro" id="IPR008283">
    <property type="entry name" value="Peptidase_M17_N"/>
</dbReference>
<dbReference type="InterPro" id="IPR011356">
    <property type="entry name" value="Leucine_aapep/pepB"/>
</dbReference>
<dbReference type="Gene3D" id="3.40.220.10">
    <property type="entry name" value="Leucine Aminopeptidase, subunit E, domain 1"/>
    <property type="match status" value="1"/>
</dbReference>
<name>A0A0C2U6N4_PARME</name>
<dbReference type="PANTHER" id="PTHR11963:SF23">
    <property type="entry name" value="CYTOSOL AMINOPEPTIDASE"/>
    <property type="match status" value="1"/>
</dbReference>
<dbReference type="PANTHER" id="PTHR11963">
    <property type="entry name" value="LEUCINE AMINOPEPTIDASE-RELATED"/>
    <property type="match status" value="1"/>
</dbReference>
<dbReference type="PRINTS" id="PR00481">
    <property type="entry name" value="LAMNOPPTDASE"/>
</dbReference>
<dbReference type="Pfam" id="PF02789">
    <property type="entry name" value="Peptidase_M17_N"/>
    <property type="match status" value="1"/>
</dbReference>
<dbReference type="GO" id="GO:0006508">
    <property type="term" value="P:proteolysis"/>
    <property type="evidence" value="ECO:0007669"/>
    <property type="project" value="UniProtKB-KW"/>
</dbReference>
<dbReference type="OrthoDB" id="7353610at2"/>
<keyword evidence="2 8" id="KW-0031">Aminopeptidase</keyword>
<dbReference type="Gene3D" id="3.40.630.10">
    <property type="entry name" value="Zn peptidases"/>
    <property type="match status" value="1"/>
</dbReference>
<evidence type="ECO:0000259" key="7">
    <source>
        <dbReference type="Pfam" id="PF02789"/>
    </source>
</evidence>
<dbReference type="EMBL" id="JXSL01000030">
    <property type="protein sequence ID" value="KIL97102.1"/>
    <property type="molecule type" value="Genomic_DNA"/>
</dbReference>
<dbReference type="InterPro" id="IPR043472">
    <property type="entry name" value="Macro_dom-like"/>
</dbReference>
<dbReference type="Pfam" id="PF00883">
    <property type="entry name" value="Peptidase_M17"/>
    <property type="match status" value="1"/>
</dbReference>
<evidence type="ECO:0000313" key="9">
    <source>
        <dbReference type="Proteomes" id="UP000031971"/>
    </source>
</evidence>
<proteinExistence type="inferred from homology"/>
<dbReference type="CDD" id="cd00433">
    <property type="entry name" value="Peptidase_M17"/>
    <property type="match status" value="1"/>
</dbReference>
<dbReference type="GO" id="GO:0070006">
    <property type="term" value="F:metalloaminopeptidase activity"/>
    <property type="evidence" value="ECO:0007669"/>
    <property type="project" value="InterPro"/>
</dbReference>
<evidence type="ECO:0000256" key="2">
    <source>
        <dbReference type="ARBA" id="ARBA00022438"/>
    </source>
</evidence>
<keyword evidence="5" id="KW-0464">Manganese</keyword>
<dbReference type="RefSeq" id="WP_009870769.1">
    <property type="nucleotide sequence ID" value="NZ_JXSL01000030.1"/>
</dbReference>
<evidence type="ECO:0000256" key="5">
    <source>
        <dbReference type="ARBA" id="ARBA00023211"/>
    </source>
</evidence>
<dbReference type="GO" id="GO:0030145">
    <property type="term" value="F:manganese ion binding"/>
    <property type="evidence" value="ECO:0007669"/>
    <property type="project" value="InterPro"/>
</dbReference>
<dbReference type="SUPFAM" id="SSF53187">
    <property type="entry name" value="Zn-dependent exopeptidases"/>
    <property type="match status" value="1"/>
</dbReference>
<comment type="similarity">
    <text evidence="1">Belongs to the peptidase M17 family.</text>
</comment>
<feature type="domain" description="Peptidase M17 leucyl aminopeptidase N-terminal" evidence="7">
    <location>
        <begin position="17"/>
        <end position="127"/>
    </location>
</feature>
<keyword evidence="3" id="KW-0645">Protease</keyword>
<dbReference type="NCBIfam" id="NF002077">
    <property type="entry name" value="PRK00913.2-4"/>
    <property type="match status" value="1"/>
</dbReference>
<evidence type="ECO:0000259" key="6">
    <source>
        <dbReference type="Pfam" id="PF00883"/>
    </source>
</evidence>
<evidence type="ECO:0000256" key="3">
    <source>
        <dbReference type="ARBA" id="ARBA00022670"/>
    </source>
</evidence>
<comment type="caution">
    <text evidence="8">The sequence shown here is derived from an EMBL/GenBank/DDBJ whole genome shotgun (WGS) entry which is preliminary data.</text>
</comment>
<evidence type="ECO:0000256" key="4">
    <source>
        <dbReference type="ARBA" id="ARBA00022801"/>
    </source>
</evidence>
<keyword evidence="9" id="KW-1185">Reference proteome</keyword>
<dbReference type="SUPFAM" id="SSF52949">
    <property type="entry name" value="Macro domain-like"/>
    <property type="match status" value="1"/>
</dbReference>
<organism evidence="8 9">
    <name type="scientific">Paramagnetospirillum magnetotacticum MS-1</name>
    <dbReference type="NCBI Taxonomy" id="272627"/>
    <lineage>
        <taxon>Bacteria</taxon>
        <taxon>Pseudomonadati</taxon>
        <taxon>Pseudomonadota</taxon>
        <taxon>Alphaproteobacteria</taxon>
        <taxon>Rhodospirillales</taxon>
        <taxon>Magnetospirillaceae</taxon>
        <taxon>Paramagnetospirillum</taxon>
    </lineage>
</organism>
<evidence type="ECO:0000313" key="8">
    <source>
        <dbReference type="EMBL" id="KIL97102.1"/>
    </source>
</evidence>
<protein>
    <submittedName>
        <fullName evidence="8">Cytosol aminopeptidase PepA</fullName>
    </submittedName>
</protein>
<dbReference type="AlphaFoldDB" id="A0A0C2U6N4"/>
<sequence length="488" mass="52491">MRITFRSPPATFDGAVAVGLWRGRLATPSFTALDEDGSLRKGLKRLGFDGDAEETELLLVPKAPLACLVVFGLGKGRKLDARRLRRIGAALLDELDESRAKSFSVLLDLPPEQVAELAYGLRLKGYRPLSKYRTKYDLDDEDDVPPVLDHVVICCAEPDAAARLFAAREAVAQGVFLARDLTDEPANVLGPDEFAQAARQLEALGVEVTVLDEAALRIQGLNLLAAVGQGSKRPPRFVVLRWKGAEGKPLVLVGKGITFDTGGITIKFDDEDMDAMKADMAGAAAVIGAMRAVAGRKAKAHVCGVLALAENMPSGSAQRPGDVVKSFSGQTVEVIDTDAEGRLVLADALAWAAERLKPAAIIDIATLTGTTEELLDAEYAGLYCNDDLLAKRLLKHAKAEDEPLWRLPLTEACDEDLKSDIADLKHCSWGDVPDNDDAARFLQHFVPEGLPWAHIDMAGREFADEDDPLCPETATGYGVRLFDALAGG</sequence>
<dbReference type="GO" id="GO:0005737">
    <property type="term" value="C:cytoplasm"/>
    <property type="evidence" value="ECO:0007669"/>
    <property type="project" value="InterPro"/>
</dbReference>
<reference evidence="8 9" key="1">
    <citation type="submission" date="2015-01" db="EMBL/GenBank/DDBJ databases">
        <title>Genome Sequence of Magnetospirillum magnetotacticum Strain MS-1.</title>
        <authorList>
            <person name="Marinov G.K."/>
            <person name="Smalley M.D."/>
            <person name="DeSalvo G."/>
        </authorList>
    </citation>
    <scope>NUCLEOTIDE SEQUENCE [LARGE SCALE GENOMIC DNA]</scope>
    <source>
        <strain evidence="8 9">MS-1</strain>
    </source>
</reference>
<dbReference type="STRING" id="272627.CCC_00163"/>
<evidence type="ECO:0000256" key="1">
    <source>
        <dbReference type="ARBA" id="ARBA00009528"/>
    </source>
</evidence>
<keyword evidence="4" id="KW-0378">Hydrolase</keyword>
<feature type="domain" description="Cytosol aminopeptidase" evidence="6">
    <location>
        <begin position="177"/>
        <end position="481"/>
    </location>
</feature>
<accession>A0A0C2U6N4</accession>
<dbReference type="Proteomes" id="UP000031971">
    <property type="component" value="Unassembled WGS sequence"/>
</dbReference>